<reference evidence="1 2" key="1">
    <citation type="journal article" date="2018" name="Sci. Rep.">
        <title>Comprehensive analysis of single molecule sequencing-derived complete genome and whole transcriptome of Hyposidra talaca nuclear polyhedrosis virus.</title>
        <authorList>
            <person name="Nguyen T.T."/>
            <person name="Suryamohan K."/>
            <person name="Kuriakose B."/>
            <person name="Janakiraman V."/>
            <person name="Reichelt M."/>
            <person name="Chaudhuri S."/>
            <person name="Guillory J."/>
            <person name="Divakaran N."/>
            <person name="Rabins P.E."/>
            <person name="Goel R."/>
            <person name="Deka B."/>
            <person name="Sarkar S."/>
            <person name="Ekka P."/>
            <person name="Tsai Y.C."/>
            <person name="Vargas D."/>
            <person name="Santhosh S."/>
            <person name="Mohan S."/>
            <person name="Chin C.S."/>
            <person name="Korlach J."/>
            <person name="Thomas G."/>
            <person name="Babu A."/>
            <person name="Seshagiri S."/>
        </authorList>
    </citation>
    <scope>NUCLEOTIDE SEQUENCE [LARGE SCALE GENOMIC DNA]</scope>
    <source>
        <strain evidence="1 2">HytaNPVIndia001</strain>
    </source>
</reference>
<dbReference type="Proteomes" id="UP000501125">
    <property type="component" value="Chromosome"/>
</dbReference>
<organism evidence="1 2">
    <name type="scientific">Hyposidra talaca nucleopolyhedrovirus</name>
    <dbReference type="NCBI Taxonomy" id="1070315"/>
    <lineage>
        <taxon>Viruses</taxon>
        <taxon>Viruses incertae sedis</taxon>
        <taxon>Naldaviricetes</taxon>
        <taxon>Lefavirales</taxon>
        <taxon>Baculoviridae</taxon>
        <taxon>Alphabaculovirus</taxon>
        <taxon>Alphabaculovirus hytalacae</taxon>
    </lineage>
</organism>
<dbReference type="Pfam" id="PF06648">
    <property type="entry name" value="AcMNPV_Ac75"/>
    <property type="match status" value="1"/>
</dbReference>
<keyword evidence="2" id="KW-1185">Reference proteome</keyword>
<evidence type="ECO:0008006" key="3">
    <source>
        <dbReference type="Google" id="ProtNLM"/>
    </source>
</evidence>
<name>A0A2Z4HI19_9ABAC</name>
<gene>
    <name evidence="1" type="primary">orf66</name>
    <name evidence="1" type="ORF">HytaNPV_gp066</name>
</gene>
<evidence type="ECO:0000313" key="2">
    <source>
        <dbReference type="Proteomes" id="UP000501125"/>
    </source>
</evidence>
<dbReference type="InterPro" id="IPR010594">
    <property type="entry name" value="AcMNPV_Ac75"/>
</dbReference>
<sequence length="126" mass="14583">MEFFKTFIDNVKHAVPHVTKIAYVSSAIKTHLLNSDNEKFLNKFINILILFLDRKITLDDMCNVLAVYDVDLSPSQINYFCNQVYLDTYLIECIQKFIDTRHLTNGEINHIADFIIVEVNKAIING</sequence>
<proteinExistence type="predicted"/>
<dbReference type="RefSeq" id="YP_010086333.1">
    <property type="nucleotide sequence ID" value="NC_055453.1"/>
</dbReference>
<dbReference type="EMBL" id="MH261376">
    <property type="protein sequence ID" value="AWW14426.1"/>
    <property type="molecule type" value="Genomic_DNA"/>
</dbReference>
<protein>
    <recommendedName>
        <fullName evidence="3">Ac75</fullName>
    </recommendedName>
</protein>
<dbReference type="KEGG" id="vg:65101544"/>
<evidence type="ECO:0000313" key="1">
    <source>
        <dbReference type="EMBL" id="AWW14426.1"/>
    </source>
</evidence>
<dbReference type="GeneID" id="65101544"/>
<accession>A0A2Z4HI19</accession>